<name>A0ACC3AHB9_9EURO</name>
<reference evidence="1" key="1">
    <citation type="submission" date="2022-10" db="EMBL/GenBank/DDBJ databases">
        <title>Culturing micro-colonial fungi from biological soil crusts in the Mojave desert and describing Neophaeococcomyces mojavensis, and introducing the new genera and species Taxawa tesnikishii.</title>
        <authorList>
            <person name="Kurbessoian T."/>
            <person name="Stajich J.E."/>
        </authorList>
    </citation>
    <scope>NUCLEOTIDE SEQUENCE</scope>
    <source>
        <strain evidence="1">JES_112</strain>
    </source>
</reference>
<gene>
    <name evidence="1" type="ORF">H2198_001371</name>
</gene>
<evidence type="ECO:0000313" key="1">
    <source>
        <dbReference type="EMBL" id="KAJ9662482.1"/>
    </source>
</evidence>
<protein>
    <submittedName>
        <fullName evidence="1">Uncharacterized protein</fullName>
    </submittedName>
</protein>
<dbReference type="EMBL" id="JAPDRQ010000015">
    <property type="protein sequence ID" value="KAJ9662482.1"/>
    <property type="molecule type" value="Genomic_DNA"/>
</dbReference>
<accession>A0ACC3AHB9</accession>
<dbReference type="Proteomes" id="UP001172386">
    <property type="component" value="Unassembled WGS sequence"/>
</dbReference>
<sequence>MGHFTYSDGVAVWKLVFYSPALLISAFVAARHGFAKSSGWIFLTIFCIVRIVGSAAELVLVSNPTSHDASTTALICSVLGLSPLLLSSLGLLSRSFYSIIKQPWNMVFSFVVLRIVQTPAAVGLILCIVGATSANTPAQIYNEDTVKAGVILFTVVFILLCILTGGAALGCRSTGKGEKPLMLAVAFALPFILVRIIYVLIATFGHNADFLIGNESASAVTIDLFMETLEECAVVVIYLATGLKLQSVPTGEDDTLGGKLMYRFGRGDFGGGKLGLLSLGAAVIGGKKNNPQKTSQV</sequence>
<keyword evidence="2" id="KW-1185">Reference proteome</keyword>
<proteinExistence type="predicted"/>
<comment type="caution">
    <text evidence="1">The sequence shown here is derived from an EMBL/GenBank/DDBJ whole genome shotgun (WGS) entry which is preliminary data.</text>
</comment>
<evidence type="ECO:0000313" key="2">
    <source>
        <dbReference type="Proteomes" id="UP001172386"/>
    </source>
</evidence>
<organism evidence="1 2">
    <name type="scientific">Neophaeococcomyces mojaviensis</name>
    <dbReference type="NCBI Taxonomy" id="3383035"/>
    <lineage>
        <taxon>Eukaryota</taxon>
        <taxon>Fungi</taxon>
        <taxon>Dikarya</taxon>
        <taxon>Ascomycota</taxon>
        <taxon>Pezizomycotina</taxon>
        <taxon>Eurotiomycetes</taxon>
        <taxon>Chaetothyriomycetidae</taxon>
        <taxon>Chaetothyriales</taxon>
        <taxon>Chaetothyriales incertae sedis</taxon>
        <taxon>Neophaeococcomyces</taxon>
    </lineage>
</organism>